<sequence>MSDKLICNCELCVKDQWSGHEDPEGLECHVQLEGQLEELLVKNFESIFKDAMSKVVCFNGQSAEEASRFFQKDGCFHGVKDALSKIVHKTLLLLARNTANLNDVGEQVIDFKDLERSVLEEMISALKDAHPMVREGDATCYLPTNDMNTALTTHQLQSFSIASSGENEIDFPPPAGSCQRSIENLAQLADECAGVSSDSSNLHSAPLPVLEHEFLFSRCGFMGCVCPGSEFPFSQNKVQEPNLPTGAKVDNQNHEQFPTSFTPCSVALATGIAELPASQFSDYNTEGVALCIGLPFSKVATPFLPSKVSAKNAHCALISRVRGRLLETPSERSATVQTGISMLQGSLQNETAFLSLRSGSELDCNKDCNQESQTRSSLWKNQLDSDCLQNENHMQNAIKNCSSVTCPKNLHCRNAGCIDEGSLIAAGRELSLTLASGIEMPKNQFLDQISDEHNQVADEVGSNNLYCLEEHSVSLDRKGHVLEDLQQRIRELEVEVQEQTQWAQEKVLQAASKLSKDYSELRALRMEREEASCLKKEIQVLEESSKKKASELEVALRKTIGQAECRSAAMRRLELENAEMRAEMEAAKLNAAESEASNNVVMKREKKASKKEKIWERQRAKLHEELAREKRKVSDLQSQLLQIKEQKHQAEVRLRQEVKVRESIMNLAVSETKAKEQIEATIKRKEASLRQKAEADELKHQDDIRRLEHEISHLSAAKIVPLYHLPTDIDSGTSPLNNSLALEESADRQSPSTEDILRERDCVMCMSEDRSIVFLPCAHQIICVKCNVLHERQSMKDCPSCRTPIQQRIKVYGVNI</sequence>
<dbReference type="Proteomes" id="UP001162992">
    <property type="component" value="Chromosome 9"/>
</dbReference>
<evidence type="ECO:0000313" key="2">
    <source>
        <dbReference type="Proteomes" id="UP001162992"/>
    </source>
</evidence>
<keyword evidence="2" id="KW-1185">Reference proteome</keyword>
<gene>
    <name evidence="1" type="ORF">O6H91_09G011000</name>
</gene>
<comment type="caution">
    <text evidence="1">The sequence shown here is derived from an EMBL/GenBank/DDBJ whole genome shotgun (WGS) entry which is preliminary data.</text>
</comment>
<dbReference type="EMBL" id="CM055100">
    <property type="protein sequence ID" value="KAJ7542773.1"/>
    <property type="molecule type" value="Genomic_DNA"/>
</dbReference>
<protein>
    <submittedName>
        <fullName evidence="1">Uncharacterized protein</fullName>
    </submittedName>
</protein>
<reference evidence="2" key="1">
    <citation type="journal article" date="2024" name="Proc. Natl. Acad. Sci. U.S.A.">
        <title>Extraordinary preservation of gene collinearity over three hundred million years revealed in homosporous lycophytes.</title>
        <authorList>
            <person name="Li C."/>
            <person name="Wickell D."/>
            <person name="Kuo L.Y."/>
            <person name="Chen X."/>
            <person name="Nie B."/>
            <person name="Liao X."/>
            <person name="Peng D."/>
            <person name="Ji J."/>
            <person name="Jenkins J."/>
            <person name="Williams M."/>
            <person name="Shu S."/>
            <person name="Plott C."/>
            <person name="Barry K."/>
            <person name="Rajasekar S."/>
            <person name="Grimwood J."/>
            <person name="Han X."/>
            <person name="Sun S."/>
            <person name="Hou Z."/>
            <person name="He W."/>
            <person name="Dai G."/>
            <person name="Sun C."/>
            <person name="Schmutz J."/>
            <person name="Leebens-Mack J.H."/>
            <person name="Li F.W."/>
            <person name="Wang L."/>
        </authorList>
    </citation>
    <scope>NUCLEOTIDE SEQUENCE [LARGE SCALE GENOMIC DNA]</scope>
    <source>
        <strain evidence="2">cv. PW_Plant_1</strain>
    </source>
</reference>
<proteinExistence type="predicted"/>
<name>A0ACC2CLA1_DIPCM</name>
<evidence type="ECO:0000313" key="1">
    <source>
        <dbReference type="EMBL" id="KAJ7542773.1"/>
    </source>
</evidence>
<accession>A0ACC2CLA1</accession>
<organism evidence="1 2">
    <name type="scientific">Diphasiastrum complanatum</name>
    <name type="common">Issler's clubmoss</name>
    <name type="synonym">Lycopodium complanatum</name>
    <dbReference type="NCBI Taxonomy" id="34168"/>
    <lineage>
        <taxon>Eukaryota</taxon>
        <taxon>Viridiplantae</taxon>
        <taxon>Streptophyta</taxon>
        <taxon>Embryophyta</taxon>
        <taxon>Tracheophyta</taxon>
        <taxon>Lycopodiopsida</taxon>
        <taxon>Lycopodiales</taxon>
        <taxon>Lycopodiaceae</taxon>
        <taxon>Lycopodioideae</taxon>
        <taxon>Diphasiastrum</taxon>
    </lineage>
</organism>